<feature type="transmembrane region" description="Helical" evidence="5">
    <location>
        <begin position="489"/>
        <end position="508"/>
    </location>
</feature>
<evidence type="ECO:0000256" key="2">
    <source>
        <dbReference type="ARBA" id="ARBA00022692"/>
    </source>
</evidence>
<feature type="transmembrane region" description="Helical" evidence="5">
    <location>
        <begin position="429"/>
        <end position="449"/>
    </location>
</feature>
<reference evidence="6 7" key="1">
    <citation type="submission" date="2022-04" db="EMBL/GenBank/DDBJ databases">
        <authorList>
            <person name="Ye Y.-Q."/>
            <person name="Du Z.-J."/>
        </authorList>
    </citation>
    <scope>NUCLEOTIDE SEQUENCE [LARGE SCALE GENOMIC DNA]</scope>
    <source>
        <strain evidence="6 7">A6E488</strain>
    </source>
</reference>
<comment type="subcellular location">
    <subcellularLocation>
        <location evidence="1">Membrane</location>
        <topology evidence="1">Multi-pass membrane protein</topology>
    </subcellularLocation>
</comment>
<feature type="transmembrane region" description="Helical" evidence="5">
    <location>
        <begin position="402"/>
        <end position="423"/>
    </location>
</feature>
<dbReference type="Gene3D" id="1.20.1740.10">
    <property type="entry name" value="Amino acid/polyamine transporter I"/>
    <property type="match status" value="1"/>
</dbReference>
<dbReference type="PANTHER" id="PTHR47547:SF1">
    <property type="entry name" value="ASPARTATE-PROTON SYMPORTER"/>
    <property type="match status" value="1"/>
</dbReference>
<feature type="transmembrane region" description="Helical" evidence="5">
    <location>
        <begin position="44"/>
        <end position="65"/>
    </location>
</feature>
<dbReference type="EMBL" id="JALIDZ010000012">
    <property type="protein sequence ID" value="MCT8974456.1"/>
    <property type="molecule type" value="Genomic_DNA"/>
</dbReference>
<dbReference type="PANTHER" id="PTHR47547">
    <property type="match status" value="1"/>
</dbReference>
<keyword evidence="2 5" id="KW-0812">Transmembrane</keyword>
<dbReference type="InterPro" id="IPR002293">
    <property type="entry name" value="AA/rel_permease1"/>
</dbReference>
<evidence type="ECO:0000313" key="6">
    <source>
        <dbReference type="EMBL" id="MCT8974456.1"/>
    </source>
</evidence>
<proteinExistence type="predicted"/>
<dbReference type="InterPro" id="IPR052962">
    <property type="entry name" value="AA_Transporter_AGT"/>
</dbReference>
<evidence type="ECO:0000256" key="1">
    <source>
        <dbReference type="ARBA" id="ARBA00004141"/>
    </source>
</evidence>
<dbReference type="PIRSF" id="PIRSF006060">
    <property type="entry name" value="AA_transporter"/>
    <property type="match status" value="1"/>
</dbReference>
<accession>A0AAW5R2F2</accession>
<feature type="transmembrane region" description="Helical" evidence="5">
    <location>
        <begin position="197"/>
        <end position="219"/>
    </location>
</feature>
<sequence length="528" mass="55157">MALKRSIGLGGLTFIGIGAVLGSGWLFAPLLAAQQAGPASLVSWAIGGVLILMIALPFAEIAGCLPEAGAIARLPRYSHGNFTSMLIGWSAWLGYATLPPIEAVAILKYIGPLLPGIYGGAGGGGDIGDVVGPTPLGYAVAVCILLLMVAINALGVAWLDKANAIITTVKVLVPLIVVLTFISHDFHWSNFSAHGGFAPYGLIGILGAISTGGVIFAYAGFRHIIDLAGEARRPALFVPLALLFTVLGCFVIYVLLQFAFIGGVPPSAFHGGWTSLDFSHHLGPMAGIATVIGASWLLALLYSGAVLGPFGSALIATGSNARLGMALARNGFFPAMFARLSARGIPFRALMLGAVVGMLMLSLPFKEMVALNSSAIVLSFCVGPLTVVALRRQIPNQPRAVRIPFVHVVAPVAFVIATLIIYWSGWNTIWRLDIGLAAGIAIFALKLRWEPQVEPVDIGHARWFFVYIAGVNAVSVLGDFGGGLGVLPFGWDMAVLAAVALVCFRIGLADALPAQRTAELVDEALHGP</sequence>
<protein>
    <submittedName>
        <fullName evidence="6">APC family permease</fullName>
    </submittedName>
</protein>
<feature type="transmembrane region" description="Helical" evidence="5">
    <location>
        <begin position="282"/>
        <end position="302"/>
    </location>
</feature>
<feature type="transmembrane region" description="Helical" evidence="5">
    <location>
        <begin position="12"/>
        <end position="32"/>
    </location>
</feature>
<feature type="transmembrane region" description="Helical" evidence="5">
    <location>
        <begin position="171"/>
        <end position="191"/>
    </location>
</feature>
<feature type="transmembrane region" description="Helical" evidence="5">
    <location>
        <begin position="240"/>
        <end position="262"/>
    </location>
</feature>
<comment type="caution">
    <text evidence="6">The sequence shown here is derived from an EMBL/GenBank/DDBJ whole genome shotgun (WGS) entry which is preliminary data.</text>
</comment>
<evidence type="ECO:0000313" key="7">
    <source>
        <dbReference type="Proteomes" id="UP001320898"/>
    </source>
</evidence>
<feature type="transmembrane region" description="Helical" evidence="5">
    <location>
        <begin position="345"/>
        <end position="363"/>
    </location>
</feature>
<organism evidence="6 7">
    <name type="scientific">Microbaculum marinisediminis</name>
    <dbReference type="NCBI Taxonomy" id="2931392"/>
    <lineage>
        <taxon>Bacteria</taxon>
        <taxon>Pseudomonadati</taxon>
        <taxon>Pseudomonadota</taxon>
        <taxon>Alphaproteobacteria</taxon>
        <taxon>Hyphomicrobiales</taxon>
        <taxon>Tepidamorphaceae</taxon>
        <taxon>Microbaculum</taxon>
    </lineage>
</organism>
<evidence type="ECO:0000256" key="4">
    <source>
        <dbReference type="ARBA" id="ARBA00023136"/>
    </source>
</evidence>
<name>A0AAW5R2F2_9HYPH</name>
<feature type="transmembrane region" description="Helical" evidence="5">
    <location>
        <begin position="86"/>
        <end position="110"/>
    </location>
</feature>
<dbReference type="Proteomes" id="UP001320898">
    <property type="component" value="Unassembled WGS sequence"/>
</dbReference>
<keyword evidence="7" id="KW-1185">Reference proteome</keyword>
<dbReference type="AlphaFoldDB" id="A0AAW5R2F2"/>
<keyword evidence="3 5" id="KW-1133">Transmembrane helix</keyword>
<feature type="transmembrane region" description="Helical" evidence="5">
    <location>
        <begin position="136"/>
        <end position="159"/>
    </location>
</feature>
<dbReference type="RefSeq" id="WP_261618042.1">
    <property type="nucleotide sequence ID" value="NZ_JALIDZ010000012.1"/>
</dbReference>
<evidence type="ECO:0000256" key="5">
    <source>
        <dbReference type="SAM" id="Phobius"/>
    </source>
</evidence>
<feature type="transmembrane region" description="Helical" evidence="5">
    <location>
        <begin position="369"/>
        <end position="390"/>
    </location>
</feature>
<evidence type="ECO:0000256" key="3">
    <source>
        <dbReference type="ARBA" id="ARBA00022989"/>
    </source>
</evidence>
<dbReference type="GO" id="GO:0016020">
    <property type="term" value="C:membrane"/>
    <property type="evidence" value="ECO:0007669"/>
    <property type="project" value="UniProtKB-SubCell"/>
</dbReference>
<feature type="transmembrane region" description="Helical" evidence="5">
    <location>
        <begin position="461"/>
        <end position="477"/>
    </location>
</feature>
<dbReference type="GO" id="GO:0022857">
    <property type="term" value="F:transmembrane transporter activity"/>
    <property type="evidence" value="ECO:0007669"/>
    <property type="project" value="InterPro"/>
</dbReference>
<dbReference type="Pfam" id="PF13520">
    <property type="entry name" value="AA_permease_2"/>
    <property type="match status" value="1"/>
</dbReference>
<gene>
    <name evidence="6" type="ORF">MUB46_21530</name>
</gene>
<keyword evidence="4 5" id="KW-0472">Membrane</keyword>